<keyword evidence="2" id="KW-0255">Endonuclease</keyword>
<sequence>MQHISKRRDLNKLKKKTICKFPSIKGDVPVVLAEGTLEKDFCYYLEFDDDVIEYQCQPLGYYYYMEDGRHSYTPDFKVQVKTDSGIAIVYYEIKERKYLADDFSIEFEAKQWPPQNVGIELILVDDLFIRQQPRLSNLKRVYAAKRREQPEHSLIIKVKEAFHHFESMSAQDLINEADLSIGEIYQLIFFKVLEADFDEPFGPEMILWSNSNG</sequence>
<dbReference type="InterPro" id="IPR014833">
    <property type="entry name" value="TnsA_N"/>
</dbReference>
<gene>
    <name evidence="2" type="ORF">SAMN05216262_10292</name>
</gene>
<dbReference type="Proteomes" id="UP000199297">
    <property type="component" value="Unassembled WGS sequence"/>
</dbReference>
<dbReference type="STRING" id="641665.GCA_002104455_01841"/>
<reference evidence="3" key="1">
    <citation type="submission" date="2016-10" db="EMBL/GenBank/DDBJ databases">
        <authorList>
            <person name="Varghese N."/>
            <person name="Submissions S."/>
        </authorList>
    </citation>
    <scope>NUCLEOTIDE SEQUENCE [LARGE SCALE GENOMIC DNA]</scope>
    <source>
        <strain evidence="3">CGMCC 1.9127</strain>
    </source>
</reference>
<organism evidence="2 3">
    <name type="scientific">Colwellia chukchiensis</name>
    <dbReference type="NCBI Taxonomy" id="641665"/>
    <lineage>
        <taxon>Bacteria</taxon>
        <taxon>Pseudomonadati</taxon>
        <taxon>Pseudomonadota</taxon>
        <taxon>Gammaproteobacteria</taxon>
        <taxon>Alteromonadales</taxon>
        <taxon>Colwelliaceae</taxon>
        <taxon>Colwellia</taxon>
    </lineage>
</organism>
<dbReference type="Pfam" id="PF08722">
    <property type="entry name" value="Tn7_TnsA-like_N"/>
    <property type="match status" value="1"/>
</dbReference>
<accession>A0A1H7IYM8</accession>
<name>A0A1H7IYM8_9GAMM</name>
<proteinExistence type="predicted"/>
<keyword evidence="2" id="KW-0378">Hydrolase</keyword>
<dbReference type="OrthoDB" id="6103242at2"/>
<protein>
    <submittedName>
        <fullName evidence="2">TnsA endonuclease N terminal</fullName>
    </submittedName>
</protein>
<dbReference type="EMBL" id="FOBI01000002">
    <property type="protein sequence ID" value="SEK67643.1"/>
    <property type="molecule type" value="Genomic_DNA"/>
</dbReference>
<keyword evidence="3" id="KW-1185">Reference proteome</keyword>
<dbReference type="RefSeq" id="WP_085283789.1">
    <property type="nucleotide sequence ID" value="NZ_FOBI01000002.1"/>
</dbReference>
<evidence type="ECO:0000313" key="3">
    <source>
        <dbReference type="Proteomes" id="UP000199297"/>
    </source>
</evidence>
<dbReference type="Gene3D" id="3.40.91.30">
    <property type="match status" value="1"/>
</dbReference>
<dbReference type="AlphaFoldDB" id="A0A1H7IYM8"/>
<evidence type="ECO:0000259" key="1">
    <source>
        <dbReference type="Pfam" id="PF08722"/>
    </source>
</evidence>
<evidence type="ECO:0000313" key="2">
    <source>
        <dbReference type="EMBL" id="SEK67643.1"/>
    </source>
</evidence>
<dbReference type="GO" id="GO:0004519">
    <property type="term" value="F:endonuclease activity"/>
    <property type="evidence" value="ECO:0007669"/>
    <property type="project" value="UniProtKB-KW"/>
</dbReference>
<keyword evidence="2" id="KW-0540">Nuclease</keyword>
<feature type="domain" description="TnsA endonuclease N-terminal" evidence="1">
    <location>
        <begin position="48"/>
        <end position="106"/>
    </location>
</feature>